<evidence type="ECO:0000313" key="2">
    <source>
        <dbReference type="Proteomes" id="UP000887564"/>
    </source>
</evidence>
<evidence type="ECO:0000256" key="1">
    <source>
        <dbReference type="SAM" id="Phobius"/>
    </source>
</evidence>
<name>A0A914RQ97_PAREQ</name>
<protein>
    <submittedName>
        <fullName evidence="3">Uncharacterized protein</fullName>
    </submittedName>
</protein>
<proteinExistence type="predicted"/>
<organism evidence="2 3">
    <name type="scientific">Parascaris equorum</name>
    <name type="common">Equine roundworm</name>
    <dbReference type="NCBI Taxonomy" id="6256"/>
    <lineage>
        <taxon>Eukaryota</taxon>
        <taxon>Metazoa</taxon>
        <taxon>Ecdysozoa</taxon>
        <taxon>Nematoda</taxon>
        <taxon>Chromadorea</taxon>
        <taxon>Rhabditida</taxon>
        <taxon>Spirurina</taxon>
        <taxon>Ascaridomorpha</taxon>
        <taxon>Ascaridoidea</taxon>
        <taxon>Ascarididae</taxon>
        <taxon>Parascaris</taxon>
    </lineage>
</organism>
<dbReference type="WBParaSite" id="PEQ_0000867501-mRNA-1">
    <property type="protein sequence ID" value="PEQ_0000867501-mRNA-1"/>
    <property type="gene ID" value="PEQ_0000867501"/>
</dbReference>
<dbReference type="Proteomes" id="UP000887564">
    <property type="component" value="Unplaced"/>
</dbReference>
<accession>A0A914RQ97</accession>
<sequence length="78" mass="8906">MFHCSSVVLVSEMSSTVLLPRLIFLDCSLSFFVRVVQFLLIYALKCNLYEVVSCLRVLAVHHMHTAAIFSWASKLQKN</sequence>
<keyword evidence="1" id="KW-0472">Membrane</keyword>
<keyword evidence="1" id="KW-1133">Transmembrane helix</keyword>
<keyword evidence="1" id="KW-0812">Transmembrane</keyword>
<reference evidence="3" key="1">
    <citation type="submission" date="2022-11" db="UniProtKB">
        <authorList>
            <consortium name="WormBaseParasite"/>
        </authorList>
    </citation>
    <scope>IDENTIFICATION</scope>
</reference>
<keyword evidence="2" id="KW-1185">Reference proteome</keyword>
<evidence type="ECO:0000313" key="3">
    <source>
        <dbReference type="WBParaSite" id="PEQ_0000867501-mRNA-1"/>
    </source>
</evidence>
<feature type="transmembrane region" description="Helical" evidence="1">
    <location>
        <begin position="22"/>
        <end position="44"/>
    </location>
</feature>
<dbReference type="AlphaFoldDB" id="A0A914RQ97"/>